<evidence type="ECO:0000313" key="5">
    <source>
        <dbReference type="Proteomes" id="UP000180166"/>
    </source>
</evidence>
<reference evidence="4" key="1">
    <citation type="submission" date="2015-07" db="EMBL/GenBank/DDBJ databases">
        <title>Nocardia seriolae U-1 whole genome shotgun sequence.</title>
        <authorList>
            <person name="Imajoh M."/>
            <person name="Fukumoto Y."/>
            <person name="Sukeda M."/>
            <person name="Yamane J."/>
            <person name="Yamasaki K."/>
            <person name="Shimizu M."/>
            <person name="Ohnishi K."/>
            <person name="Oshima S."/>
        </authorList>
    </citation>
    <scope>NUCLEOTIDE SEQUENCE [LARGE SCALE GENOMIC DNA]</scope>
    <source>
        <strain evidence="4">U-1</strain>
    </source>
</reference>
<dbReference type="EC" id="2.7.7.73" evidence="2"/>
<dbReference type="Proteomes" id="UP000180166">
    <property type="component" value="Chromosome"/>
</dbReference>
<feature type="domain" description="THIF-type NAD/FAD binding fold" evidence="1">
    <location>
        <begin position="91"/>
        <end position="226"/>
    </location>
</feature>
<keyword evidence="4" id="KW-1185">Reference proteome</keyword>
<organism evidence="2 5">
    <name type="scientific">Nocardia seriolae</name>
    <dbReference type="NCBI Taxonomy" id="37332"/>
    <lineage>
        <taxon>Bacteria</taxon>
        <taxon>Bacillati</taxon>
        <taxon>Actinomycetota</taxon>
        <taxon>Actinomycetes</taxon>
        <taxon>Mycobacteriales</taxon>
        <taxon>Nocardiaceae</taxon>
        <taxon>Nocardia</taxon>
    </lineage>
</organism>
<accession>A0A0B8NHT7</accession>
<dbReference type="GO" id="GO:0008641">
    <property type="term" value="F:ubiquitin-like modifier activating enzyme activity"/>
    <property type="evidence" value="ECO:0007669"/>
    <property type="project" value="InterPro"/>
</dbReference>
<dbReference type="InterPro" id="IPR000594">
    <property type="entry name" value="ThiF_NAD_FAD-bd"/>
</dbReference>
<dbReference type="AlphaFoldDB" id="A0A0B8NHT7"/>
<dbReference type="Gene3D" id="3.40.50.720">
    <property type="entry name" value="NAD(P)-binding Rossmann-like Domain"/>
    <property type="match status" value="1"/>
</dbReference>
<dbReference type="GO" id="GO:0061503">
    <property type="term" value="F:tRNA threonylcarbamoyladenosine dehydratase"/>
    <property type="evidence" value="ECO:0007669"/>
    <property type="project" value="TreeGrafter"/>
</dbReference>
<dbReference type="SUPFAM" id="SSF55469">
    <property type="entry name" value="FMN-dependent nitroreductase-like"/>
    <property type="match status" value="2"/>
</dbReference>
<dbReference type="GO" id="GO:0016491">
    <property type="term" value="F:oxidoreductase activity"/>
    <property type="evidence" value="ECO:0007669"/>
    <property type="project" value="InterPro"/>
</dbReference>
<evidence type="ECO:0000313" key="3">
    <source>
        <dbReference type="EMBL" id="GAP29597.1"/>
    </source>
</evidence>
<dbReference type="InterPro" id="IPR035985">
    <property type="entry name" value="Ubiquitin-activating_enz"/>
</dbReference>
<dbReference type="Gene3D" id="3.40.109.10">
    <property type="entry name" value="NADH Oxidase"/>
    <property type="match status" value="2"/>
</dbReference>
<dbReference type="InterPro" id="IPR000415">
    <property type="entry name" value="Nitroreductase-like"/>
</dbReference>
<dbReference type="EMBL" id="CP017839">
    <property type="protein sequence ID" value="APA95666.1"/>
    <property type="molecule type" value="Genomic_DNA"/>
</dbReference>
<sequence>MIEHGVGGIDYRPLLLDEFNAVDASRLAELRSDPAIESLDIRDLLRAEFASLVDPPELSETSESDRWVYYPWRHRILALPGPRLLRAVRLDRNRNNLTRAEQDILGAQAIGVVGQSVGHAVAHVLAMEGTCGLLRLADFDIMELSNLNRIPGTLFDIGVNKAVVAARRIAELDPYLPVEVFPGGLDDENMDAFLTGLDIVVEECDSFDIKLAVREGARRHRLPLVMHSSDRGLLDVERFDLEPGREPFHGLLGGVTAAELRGLSTRAKAPYAVRILDGSNLSATLAASMVEIGETLNSWPQLASDVQSGGSNVAAAVRRIGLGHKLPSGRTRVDIEKCLDEIAEPELPEELVWPDDPSEPAPESDLAAVLECAQRAPSGGNAQPWTLRVGTGELTIELAPEHSSLMDIGYRASAVAVGAALYNARAAAAVYGLLGASELNSGGPDSLTAVLRWGSGTDPELARDYSALLARHTNRRDGTGSPIPAEVLDALVATARRAGAELHMVTDRDRIETAARILAESERARYLTPALHAEMMSELRWPGDDLRTGMDLRTLDLAPDELVKLDIARRADVMAQLHAWSGGQALVGATLEKVRSSSAVVALTIPALSHDDRSGLLAYADAGAALQRLWIAAERHDLAVQPVSPVFLYARRPEELRTVSPEFADTLTSLQGSFLELLEVPGHETVASVLRFGYAAEPTVRSRRRPVPGADPRGE</sequence>
<evidence type="ECO:0000313" key="2">
    <source>
        <dbReference type="EMBL" id="APA95666.1"/>
    </source>
</evidence>
<dbReference type="PANTHER" id="PTHR43267:SF3">
    <property type="entry name" value="THIF PROTEIN"/>
    <property type="match status" value="1"/>
</dbReference>
<name>A0A0B8NHT7_9NOCA</name>
<dbReference type="SUPFAM" id="SSF69572">
    <property type="entry name" value="Activating enzymes of the ubiquitin-like proteins"/>
    <property type="match status" value="1"/>
</dbReference>
<dbReference type="CDD" id="cd01483">
    <property type="entry name" value="E1_enzyme_family"/>
    <property type="match status" value="1"/>
</dbReference>
<dbReference type="GO" id="GO:0061504">
    <property type="term" value="P:cyclic threonylcarbamoyladenosine biosynthetic process"/>
    <property type="evidence" value="ECO:0007669"/>
    <property type="project" value="TreeGrafter"/>
</dbReference>
<reference evidence="2 5" key="3">
    <citation type="submission" date="2016-10" db="EMBL/GenBank/DDBJ databases">
        <title>Genome sequence of Nocardia seriolae strain EM150506, isolated from Anguila japonica.</title>
        <authorList>
            <person name="Han H.-J."/>
        </authorList>
    </citation>
    <scope>NUCLEOTIDE SEQUENCE [LARGE SCALE GENOMIC DNA]</scope>
    <source>
        <strain evidence="2 5">EM150506</strain>
    </source>
</reference>
<gene>
    <name evidence="2" type="primary">thiF</name>
    <name evidence="2" type="ORF">NS506_01596</name>
    <name evidence="3" type="ORF">NSK11_contig00059-0042</name>
</gene>
<evidence type="ECO:0000313" key="4">
    <source>
        <dbReference type="Proteomes" id="UP000037179"/>
    </source>
</evidence>
<dbReference type="OrthoDB" id="5149792at2"/>
<dbReference type="Proteomes" id="UP000037179">
    <property type="component" value="Unassembled WGS sequence"/>
</dbReference>
<dbReference type="NCBIfam" id="NF005901">
    <property type="entry name" value="PRK07877.1"/>
    <property type="match status" value="1"/>
</dbReference>
<dbReference type="EMBL" id="BBYQ01000059">
    <property type="protein sequence ID" value="GAP29597.1"/>
    <property type="molecule type" value="Genomic_DNA"/>
</dbReference>
<dbReference type="InterPro" id="IPR045886">
    <property type="entry name" value="ThiF/MoeB/HesA"/>
</dbReference>
<evidence type="ECO:0000259" key="1">
    <source>
        <dbReference type="Pfam" id="PF00899"/>
    </source>
</evidence>
<dbReference type="KEGG" id="nsr:NS506_01596"/>
<dbReference type="GO" id="GO:0016779">
    <property type="term" value="F:nucleotidyltransferase activity"/>
    <property type="evidence" value="ECO:0007669"/>
    <property type="project" value="UniProtKB-KW"/>
</dbReference>
<keyword evidence="2" id="KW-0808">Transferase</keyword>
<dbReference type="Pfam" id="PF00899">
    <property type="entry name" value="ThiF"/>
    <property type="match status" value="1"/>
</dbReference>
<proteinExistence type="predicted"/>
<dbReference type="RefSeq" id="WP_033088512.1">
    <property type="nucleotide sequence ID" value="NZ_AP017900.1"/>
</dbReference>
<dbReference type="PANTHER" id="PTHR43267">
    <property type="entry name" value="TRNA THREONYLCARBAMOYLADENOSINE DEHYDRATASE"/>
    <property type="match status" value="1"/>
</dbReference>
<reference evidence="3 4" key="2">
    <citation type="journal article" date="2016" name="Genome Announc.">
        <title>Draft Genome Sequence of Erythromycin- and Oxytetracycline-Sensitive Nocardia seriolae Strain U-1 (NBRC 110359).</title>
        <authorList>
            <person name="Imajoh M."/>
            <person name="Sukeda M."/>
            <person name="Shimizu M."/>
            <person name="Yamane J."/>
            <person name="Ohnishi K."/>
            <person name="Oshima S."/>
        </authorList>
    </citation>
    <scope>NUCLEOTIDE SEQUENCE [LARGE SCALE GENOMIC DNA]</scope>
    <source>
        <strain evidence="3 4">U-1</strain>
    </source>
</reference>
<dbReference type="GeneID" id="93372145"/>
<protein>
    <submittedName>
        <fullName evidence="2">Sulfur carrier protein ThiS adenylyltransferase</fullName>
        <ecNumber evidence="2">2.7.7.73</ecNumber>
    </submittedName>
</protein>
<keyword evidence="2" id="KW-0548">Nucleotidyltransferase</keyword>